<feature type="non-terminal residue" evidence="1">
    <location>
        <position position="232"/>
    </location>
</feature>
<dbReference type="InterPro" id="IPR017439">
    <property type="entry name" value="Amidohydrolase"/>
</dbReference>
<dbReference type="PANTHER" id="PTHR11014:SF63">
    <property type="entry name" value="METALLOPEPTIDASE, PUTATIVE (AFU_ORTHOLOGUE AFUA_6G09600)-RELATED"/>
    <property type="match status" value="1"/>
</dbReference>
<sequence>MLPPATTLRETAAATLAPVLKLYLDLHAHPELSGQEERTAARFAAALTAAGWTATTGVGGHGVVGVLRNGEGPTVLLRTELDALPVREDTGLPYASEARAPGPDGVEVPVMHACGHDAHAAALTGAARVLAALRAEWAGTVVIVGQPAEETLSGARAMLADGLYDRFPRPDVALAQHVAPFPAGLVAHGTGPMTAASATVEATVHGRGGHAGMPHLAVNAAEIAALAVARMK</sequence>
<reference evidence="1 2" key="1">
    <citation type="submission" date="2015-07" db="EMBL/GenBank/DDBJ databases">
        <authorList>
            <person name="Ju K.-S."/>
            <person name="Doroghazi J.R."/>
            <person name="Metcalf W.W."/>
        </authorList>
    </citation>
    <scope>NUCLEOTIDE SEQUENCE [LARGE SCALE GENOMIC DNA]</scope>
    <source>
        <strain evidence="1 2">NRRL B-3589</strain>
    </source>
</reference>
<protein>
    <submittedName>
        <fullName evidence="1">Amidohydrolase</fullName>
    </submittedName>
</protein>
<dbReference type="PANTHER" id="PTHR11014">
    <property type="entry name" value="PEPTIDASE M20 FAMILY MEMBER"/>
    <property type="match status" value="1"/>
</dbReference>
<name>A0ABR5J1S9_9ACTN</name>
<dbReference type="Pfam" id="PF01546">
    <property type="entry name" value="Peptidase_M20"/>
    <property type="match status" value="1"/>
</dbReference>
<proteinExistence type="predicted"/>
<keyword evidence="2" id="KW-1185">Reference proteome</keyword>
<dbReference type="Gene3D" id="3.40.630.10">
    <property type="entry name" value="Zn peptidases"/>
    <property type="match status" value="1"/>
</dbReference>
<dbReference type="SUPFAM" id="SSF53187">
    <property type="entry name" value="Zn-dependent exopeptidases"/>
    <property type="match status" value="1"/>
</dbReference>
<gene>
    <name evidence="1" type="ORF">ADK38_25970</name>
</gene>
<accession>A0ABR5J1S9</accession>
<comment type="caution">
    <text evidence="1">The sequence shown here is derived from an EMBL/GenBank/DDBJ whole genome shotgun (WGS) entry which is preliminary data.</text>
</comment>
<dbReference type="NCBIfam" id="TIGR01891">
    <property type="entry name" value="amidohydrolases"/>
    <property type="match status" value="1"/>
</dbReference>
<organism evidence="1 2">
    <name type="scientific">Streptomyces varsoviensis</name>
    <dbReference type="NCBI Taxonomy" id="67373"/>
    <lineage>
        <taxon>Bacteria</taxon>
        <taxon>Bacillati</taxon>
        <taxon>Actinomycetota</taxon>
        <taxon>Actinomycetes</taxon>
        <taxon>Kitasatosporales</taxon>
        <taxon>Streptomycetaceae</taxon>
        <taxon>Streptomyces</taxon>
    </lineage>
</organism>
<dbReference type="InterPro" id="IPR002933">
    <property type="entry name" value="Peptidase_M20"/>
</dbReference>
<evidence type="ECO:0000313" key="2">
    <source>
        <dbReference type="Proteomes" id="UP000037020"/>
    </source>
</evidence>
<evidence type="ECO:0000313" key="1">
    <source>
        <dbReference type="EMBL" id="KOG87343.1"/>
    </source>
</evidence>
<dbReference type="Proteomes" id="UP000037020">
    <property type="component" value="Unassembled WGS sequence"/>
</dbReference>
<dbReference type="EMBL" id="LGUT01002293">
    <property type="protein sequence ID" value="KOG87343.1"/>
    <property type="molecule type" value="Genomic_DNA"/>
</dbReference>